<evidence type="ECO:0000256" key="2">
    <source>
        <dbReference type="ARBA" id="ARBA00022692"/>
    </source>
</evidence>
<dbReference type="InterPro" id="IPR047817">
    <property type="entry name" value="ABC2_TM_bact-type"/>
</dbReference>
<name>A0A0F3IS75_9PROT</name>
<feature type="transmembrane region" description="Helical" evidence="5">
    <location>
        <begin position="232"/>
        <end position="250"/>
    </location>
</feature>
<evidence type="ECO:0000256" key="4">
    <source>
        <dbReference type="ARBA" id="ARBA00023136"/>
    </source>
</evidence>
<proteinExistence type="inferred from homology"/>
<dbReference type="EMBL" id="LAJY01000289">
    <property type="protein sequence ID" value="KJV09413.1"/>
    <property type="molecule type" value="Genomic_DNA"/>
</dbReference>
<reference evidence="7 8" key="1">
    <citation type="submission" date="2015-03" db="EMBL/GenBank/DDBJ databases">
        <title>Draft genome sequence of Elstera litoralis.</title>
        <authorList>
            <person name="Rahalkar M.C."/>
            <person name="Dhakephalkar P.K."/>
            <person name="Pore S.D."/>
            <person name="Arora P."/>
            <person name="Kapse N.G."/>
            <person name="Pandit P.S."/>
        </authorList>
    </citation>
    <scope>NUCLEOTIDE SEQUENCE [LARGE SCALE GENOMIC DNA]</scope>
    <source>
        <strain evidence="7 8">Dia-1</strain>
    </source>
</reference>
<comment type="caution">
    <text evidence="7">The sequence shown here is derived from an EMBL/GenBank/DDBJ whole genome shotgun (WGS) entry which is preliminary data.</text>
</comment>
<protein>
    <recommendedName>
        <fullName evidence="5">Transport permease protein</fullName>
    </recommendedName>
</protein>
<evidence type="ECO:0000313" key="8">
    <source>
        <dbReference type="Proteomes" id="UP000033774"/>
    </source>
</evidence>
<evidence type="ECO:0000256" key="5">
    <source>
        <dbReference type="RuleBase" id="RU361157"/>
    </source>
</evidence>
<dbReference type="Proteomes" id="UP000033774">
    <property type="component" value="Unassembled WGS sequence"/>
</dbReference>
<comment type="similarity">
    <text evidence="5">Belongs to the ABC-2 integral membrane protein family.</text>
</comment>
<sequence>MSAVAASLTRIAALILRHMYLLRGSWARMAELVYWPTVQLCIWGFFTNFFTSRSPWLEQAFGVLIAGVLLWEITVRSQIGVCLAFLEEIWSRNLGSLFVTPLRPLEFAASLASMGLIRVILGVGPAALIALLFYDYSLFAMGPVLLLFFSQLILMGWAMGIALSGVVLRVGLGAENLAWMGTFILAPLAGIYYPVESLPGWLQPISYALPAAHVFEGMRAVMFGKPVPWNHLLAAIGLNAVYMIGAGFIFHRCFNAARKAGKLLQTGE</sequence>
<evidence type="ECO:0000313" key="7">
    <source>
        <dbReference type="EMBL" id="KJV09413.1"/>
    </source>
</evidence>
<accession>A0A0F3IS75</accession>
<comment type="subcellular location">
    <subcellularLocation>
        <location evidence="5">Cell inner membrane</location>
        <topology evidence="5">Multi-pass membrane protein</topology>
    </subcellularLocation>
    <subcellularLocation>
        <location evidence="1">Membrane</location>
        <topology evidence="1">Multi-pass membrane protein</topology>
    </subcellularLocation>
</comment>
<keyword evidence="5" id="KW-0813">Transport</keyword>
<dbReference type="PATRIC" id="fig|552518.3.peg.1867"/>
<feature type="transmembrane region" description="Helical" evidence="5">
    <location>
        <begin position="107"/>
        <end position="134"/>
    </location>
</feature>
<dbReference type="GO" id="GO:0140359">
    <property type="term" value="F:ABC-type transporter activity"/>
    <property type="evidence" value="ECO:0007669"/>
    <property type="project" value="InterPro"/>
</dbReference>
<feature type="transmembrane region" description="Helical" evidence="5">
    <location>
        <begin position="63"/>
        <end position="86"/>
    </location>
</feature>
<dbReference type="Pfam" id="PF01061">
    <property type="entry name" value="ABC2_membrane"/>
    <property type="match status" value="1"/>
</dbReference>
<feature type="transmembrane region" description="Helical" evidence="5">
    <location>
        <begin position="146"/>
        <end position="170"/>
    </location>
</feature>
<keyword evidence="5" id="KW-1003">Cell membrane</keyword>
<dbReference type="AlphaFoldDB" id="A0A0F3IS75"/>
<keyword evidence="4 5" id="KW-0472">Membrane</keyword>
<organism evidence="7 8">
    <name type="scientific">Elstera litoralis</name>
    <dbReference type="NCBI Taxonomy" id="552518"/>
    <lineage>
        <taxon>Bacteria</taxon>
        <taxon>Pseudomonadati</taxon>
        <taxon>Pseudomonadota</taxon>
        <taxon>Alphaproteobacteria</taxon>
        <taxon>Rhodospirillales</taxon>
        <taxon>Rhodospirillaceae</taxon>
        <taxon>Elstera</taxon>
    </lineage>
</organism>
<dbReference type="PANTHER" id="PTHR43027">
    <property type="entry name" value="DOXORUBICIN RESISTANCE ABC TRANSPORTER PERMEASE PROTEIN DRRC-RELATED"/>
    <property type="match status" value="1"/>
</dbReference>
<feature type="transmembrane region" description="Helical" evidence="5">
    <location>
        <begin position="177"/>
        <end position="195"/>
    </location>
</feature>
<dbReference type="PROSITE" id="PS51012">
    <property type="entry name" value="ABC_TM2"/>
    <property type="match status" value="1"/>
</dbReference>
<dbReference type="RefSeq" id="WP_045776000.1">
    <property type="nucleotide sequence ID" value="NZ_LAJY01000289.1"/>
</dbReference>
<evidence type="ECO:0000256" key="1">
    <source>
        <dbReference type="ARBA" id="ARBA00004141"/>
    </source>
</evidence>
<dbReference type="OrthoDB" id="9786643at2"/>
<feature type="domain" description="ABC transmembrane type-2" evidence="6">
    <location>
        <begin position="27"/>
        <end position="253"/>
    </location>
</feature>
<dbReference type="GO" id="GO:0005886">
    <property type="term" value="C:plasma membrane"/>
    <property type="evidence" value="ECO:0007669"/>
    <property type="project" value="UniProtKB-SubCell"/>
</dbReference>
<keyword evidence="2 5" id="KW-0812">Transmembrane</keyword>
<dbReference type="InterPro" id="IPR052902">
    <property type="entry name" value="ABC-2_transporter"/>
</dbReference>
<keyword evidence="3 5" id="KW-1133">Transmembrane helix</keyword>
<evidence type="ECO:0000256" key="3">
    <source>
        <dbReference type="ARBA" id="ARBA00022989"/>
    </source>
</evidence>
<dbReference type="PANTHER" id="PTHR43027:SF1">
    <property type="entry name" value="DOXORUBICIN RESISTANCE ABC TRANSPORTER PERMEASE PROTEIN DRRC-RELATED"/>
    <property type="match status" value="1"/>
</dbReference>
<dbReference type="InterPro" id="IPR013525">
    <property type="entry name" value="ABC2_TM"/>
</dbReference>
<keyword evidence="8" id="KW-1185">Reference proteome</keyword>
<evidence type="ECO:0000259" key="6">
    <source>
        <dbReference type="PROSITE" id="PS51012"/>
    </source>
</evidence>
<gene>
    <name evidence="7" type="ORF">VZ95_11710</name>
</gene>
<feature type="transmembrane region" description="Helical" evidence="5">
    <location>
        <begin position="32"/>
        <end position="51"/>
    </location>
</feature>